<evidence type="ECO:0000256" key="1">
    <source>
        <dbReference type="ARBA" id="ARBA00001974"/>
    </source>
</evidence>
<dbReference type="PANTHER" id="PTHR47354:SF5">
    <property type="entry name" value="PROTEIN RFBI"/>
    <property type="match status" value="1"/>
</dbReference>
<reference evidence="2 3" key="1">
    <citation type="submission" date="2020-10" db="EMBL/GenBank/DDBJ databases">
        <title>Complete genome sequence of Corynebacterium jeddahense DSM 45997, type strain of Corynebacterium jeddahense.</title>
        <authorList>
            <person name="Busche T."/>
            <person name="Kalinowski J."/>
            <person name="Ruckert C."/>
        </authorList>
    </citation>
    <scope>NUCLEOTIDE SEQUENCE [LARGE SCALE GENOMIC DNA]</scope>
    <source>
        <strain evidence="2 3">DSM 45997</strain>
    </source>
</reference>
<dbReference type="Proteomes" id="UP001218071">
    <property type="component" value="Chromosome"/>
</dbReference>
<dbReference type="SUPFAM" id="SSF52343">
    <property type="entry name" value="Ferredoxin reductase-like, C-terminal NADP-linked domain"/>
    <property type="match status" value="1"/>
</dbReference>
<dbReference type="PANTHER" id="PTHR47354">
    <property type="entry name" value="NADH OXIDOREDUCTASE HCR"/>
    <property type="match status" value="1"/>
</dbReference>
<comment type="cofactor">
    <cofactor evidence="1">
        <name>FAD</name>
        <dbReference type="ChEBI" id="CHEBI:57692"/>
    </cofactor>
</comment>
<evidence type="ECO:0008006" key="4">
    <source>
        <dbReference type="Google" id="ProtNLM"/>
    </source>
</evidence>
<accession>A0ABY7UM39</accession>
<evidence type="ECO:0000313" key="2">
    <source>
        <dbReference type="EMBL" id="WCZ39725.1"/>
    </source>
</evidence>
<dbReference type="RefSeq" id="WP_157034403.1">
    <property type="nucleotide sequence ID" value="NZ_CBYN010000014.1"/>
</dbReference>
<dbReference type="InterPro" id="IPR050415">
    <property type="entry name" value="MRET"/>
</dbReference>
<proteinExistence type="predicted"/>
<dbReference type="InterPro" id="IPR039261">
    <property type="entry name" value="FNR_nucleotide-bd"/>
</dbReference>
<protein>
    <recommendedName>
        <fullName evidence="4">NAD(P)H-flavin reductase</fullName>
    </recommendedName>
</protein>
<name>A0ABY7UM39_9CORY</name>
<dbReference type="EMBL" id="CP063194">
    <property type="protein sequence ID" value="WCZ39725.1"/>
    <property type="molecule type" value="Genomic_DNA"/>
</dbReference>
<sequence length="347" mass="36808">MPFPELAQTLRSRSPQVSEAWHARFLEAYPQAERMLPPGERMPEILLRAAAAVLERSPGELRDNLRALALDLRRTGFPAEEYPATVQLLIDAFGSATEHDADLSDLSDLSSLAEAAEIMREAASLADHAGVPAATAARVTSVEDRGGVQVVRVEAGTPVIYSPGQVLPVMSSARPGEWTGLIPAIPSNPLGQLEFHIPGDLAVAPGEWLTLGAPRGGFRDVVATQLLVIAAEGGFAAAKALVFHYLDEPEPPAVHLVVGAGDDEGLYDTAALDALAATQGWLDVTWIVESRVGAPLEQVVAGAGMWWQREVIVCADAERASSLASSLEVAGARDVQVIAHDAAPEWF</sequence>
<evidence type="ECO:0000313" key="3">
    <source>
        <dbReference type="Proteomes" id="UP001218071"/>
    </source>
</evidence>
<gene>
    <name evidence="2" type="ORF">CJEDD_10775</name>
</gene>
<organism evidence="2 3">
    <name type="scientific">Corynebacterium jeddahense</name>
    <dbReference type="NCBI Taxonomy" id="1414719"/>
    <lineage>
        <taxon>Bacteria</taxon>
        <taxon>Bacillati</taxon>
        <taxon>Actinomycetota</taxon>
        <taxon>Actinomycetes</taxon>
        <taxon>Mycobacteriales</taxon>
        <taxon>Corynebacteriaceae</taxon>
        <taxon>Corynebacterium</taxon>
    </lineage>
</organism>
<keyword evidence="3" id="KW-1185">Reference proteome</keyword>